<keyword evidence="8" id="KW-0289">Folate biosynthesis</keyword>
<evidence type="ECO:0000259" key="9">
    <source>
        <dbReference type="PROSITE" id="PS50972"/>
    </source>
</evidence>
<evidence type="ECO:0000313" key="10">
    <source>
        <dbReference type="EMBL" id="SEI98544.1"/>
    </source>
</evidence>
<dbReference type="InterPro" id="IPR011005">
    <property type="entry name" value="Dihydropteroate_synth-like_sf"/>
</dbReference>
<reference evidence="10 11" key="1">
    <citation type="submission" date="2016-10" db="EMBL/GenBank/DDBJ databases">
        <authorList>
            <person name="de Groot N.N."/>
        </authorList>
    </citation>
    <scope>NUCLEOTIDE SEQUENCE [LARGE SCALE GENOMIC DNA]</scope>
    <source>
        <strain evidence="10 11">DSM 19938</strain>
    </source>
</reference>
<keyword evidence="5" id="KW-0808">Transferase</keyword>
<evidence type="ECO:0000313" key="11">
    <source>
        <dbReference type="Proteomes" id="UP000199532"/>
    </source>
</evidence>
<dbReference type="GO" id="GO:0046654">
    <property type="term" value="P:tetrahydrofolate biosynthetic process"/>
    <property type="evidence" value="ECO:0007669"/>
    <property type="project" value="TreeGrafter"/>
</dbReference>
<dbReference type="CDD" id="cd00739">
    <property type="entry name" value="DHPS"/>
    <property type="match status" value="1"/>
</dbReference>
<dbReference type="EC" id="2.5.1.15" evidence="4"/>
<dbReference type="GO" id="GO:0004156">
    <property type="term" value="F:dihydropteroate synthase activity"/>
    <property type="evidence" value="ECO:0007669"/>
    <property type="project" value="UniProtKB-EC"/>
</dbReference>
<dbReference type="GO" id="GO:0046872">
    <property type="term" value="F:metal ion binding"/>
    <property type="evidence" value="ECO:0007669"/>
    <property type="project" value="UniProtKB-KW"/>
</dbReference>
<evidence type="ECO:0000256" key="6">
    <source>
        <dbReference type="ARBA" id="ARBA00022723"/>
    </source>
</evidence>
<comment type="cofactor">
    <cofactor evidence="2">
        <name>Mg(2+)</name>
        <dbReference type="ChEBI" id="CHEBI:18420"/>
    </cofactor>
</comment>
<sequence>MAQVSKKTIKIQGRLVDLSVPQVMGILNITPDSFYSASRTESMDEVTDKAGKMLEDGASMLDVGGYSTRPGAKEVGIEEETERVVPVIAHLNKYFPELIISVDTFRSKVARESVLNGAHIINDVSGGILDDEMFETVAELGTPYILMHMRGTPQTMSKLTDYDLLVPRIIHELQEKLIRLREAGVPDIIIDPGFGFAKTIPQNFSLMKNLSEFHKLGCPLLVGISRKGMIYNTLKITAADALNGTTILNTISLQQGASILRVHDVKPAVEAVKLWMATSGINEKIVN</sequence>
<comment type="pathway">
    <text evidence="3">Cofactor biosynthesis; tetrahydrofolate biosynthesis; 7,8-dihydrofolate from 2-amino-4-hydroxy-6-hydroxymethyl-7,8-dihydropteridine diphosphate and 4-aminobenzoate: step 1/2.</text>
</comment>
<evidence type="ECO:0000256" key="5">
    <source>
        <dbReference type="ARBA" id="ARBA00022679"/>
    </source>
</evidence>
<dbReference type="STRING" id="408657.SAMN04487995_2884"/>
<proteinExistence type="predicted"/>
<dbReference type="PANTHER" id="PTHR20941:SF1">
    <property type="entry name" value="FOLIC ACID SYNTHESIS PROTEIN FOL1"/>
    <property type="match status" value="1"/>
</dbReference>
<dbReference type="Pfam" id="PF00809">
    <property type="entry name" value="Pterin_bind"/>
    <property type="match status" value="1"/>
</dbReference>
<dbReference type="Proteomes" id="UP000199532">
    <property type="component" value="Unassembled WGS sequence"/>
</dbReference>
<dbReference type="NCBIfam" id="TIGR01496">
    <property type="entry name" value="DHPS"/>
    <property type="match status" value="1"/>
</dbReference>
<organism evidence="10 11">
    <name type="scientific">Dyadobacter koreensis</name>
    <dbReference type="NCBI Taxonomy" id="408657"/>
    <lineage>
        <taxon>Bacteria</taxon>
        <taxon>Pseudomonadati</taxon>
        <taxon>Bacteroidota</taxon>
        <taxon>Cytophagia</taxon>
        <taxon>Cytophagales</taxon>
        <taxon>Spirosomataceae</taxon>
        <taxon>Dyadobacter</taxon>
    </lineage>
</organism>
<dbReference type="InterPro" id="IPR000489">
    <property type="entry name" value="Pterin-binding_dom"/>
</dbReference>
<dbReference type="Gene3D" id="3.20.20.20">
    <property type="entry name" value="Dihydropteroate synthase-like"/>
    <property type="match status" value="1"/>
</dbReference>
<dbReference type="InterPro" id="IPR006390">
    <property type="entry name" value="DHP_synth_dom"/>
</dbReference>
<dbReference type="AlphaFoldDB" id="A0A1H6V6G3"/>
<name>A0A1H6V6G3_9BACT</name>
<comment type="catalytic activity">
    <reaction evidence="1">
        <text>(7,8-dihydropterin-6-yl)methyl diphosphate + 4-aminobenzoate = 7,8-dihydropteroate + diphosphate</text>
        <dbReference type="Rhea" id="RHEA:19949"/>
        <dbReference type="ChEBI" id="CHEBI:17836"/>
        <dbReference type="ChEBI" id="CHEBI:17839"/>
        <dbReference type="ChEBI" id="CHEBI:33019"/>
        <dbReference type="ChEBI" id="CHEBI:72950"/>
        <dbReference type="EC" id="2.5.1.15"/>
    </reaction>
</comment>
<gene>
    <name evidence="10" type="ORF">SAMN04487995_2884</name>
</gene>
<evidence type="ECO:0000256" key="8">
    <source>
        <dbReference type="ARBA" id="ARBA00022909"/>
    </source>
</evidence>
<accession>A0A1H6V6G3</accession>
<evidence type="ECO:0000256" key="1">
    <source>
        <dbReference type="ARBA" id="ARBA00000012"/>
    </source>
</evidence>
<keyword evidence="6" id="KW-0479">Metal-binding</keyword>
<dbReference type="PANTHER" id="PTHR20941">
    <property type="entry name" value="FOLATE SYNTHESIS PROTEINS"/>
    <property type="match status" value="1"/>
</dbReference>
<dbReference type="PROSITE" id="PS00793">
    <property type="entry name" value="DHPS_2"/>
    <property type="match status" value="1"/>
</dbReference>
<dbReference type="GO" id="GO:0005829">
    <property type="term" value="C:cytosol"/>
    <property type="evidence" value="ECO:0007669"/>
    <property type="project" value="TreeGrafter"/>
</dbReference>
<dbReference type="PROSITE" id="PS50972">
    <property type="entry name" value="PTERIN_BINDING"/>
    <property type="match status" value="1"/>
</dbReference>
<feature type="domain" description="Pterin-binding" evidence="9">
    <location>
        <begin position="21"/>
        <end position="273"/>
    </location>
</feature>
<protein>
    <recommendedName>
        <fullName evidence="4">dihydropteroate synthase</fullName>
        <ecNumber evidence="4">2.5.1.15</ecNumber>
    </recommendedName>
</protein>
<dbReference type="EMBL" id="FNXY01000004">
    <property type="protein sequence ID" value="SEI98544.1"/>
    <property type="molecule type" value="Genomic_DNA"/>
</dbReference>
<evidence type="ECO:0000256" key="2">
    <source>
        <dbReference type="ARBA" id="ARBA00001946"/>
    </source>
</evidence>
<evidence type="ECO:0000256" key="3">
    <source>
        <dbReference type="ARBA" id="ARBA00004763"/>
    </source>
</evidence>
<dbReference type="OrthoDB" id="9811744at2"/>
<keyword evidence="7" id="KW-0460">Magnesium</keyword>
<keyword evidence="11" id="KW-1185">Reference proteome</keyword>
<evidence type="ECO:0000256" key="4">
    <source>
        <dbReference type="ARBA" id="ARBA00012458"/>
    </source>
</evidence>
<evidence type="ECO:0000256" key="7">
    <source>
        <dbReference type="ARBA" id="ARBA00022842"/>
    </source>
</evidence>
<dbReference type="RefSeq" id="WP_090335888.1">
    <property type="nucleotide sequence ID" value="NZ_FNXY01000004.1"/>
</dbReference>
<dbReference type="GO" id="GO:0046656">
    <property type="term" value="P:folic acid biosynthetic process"/>
    <property type="evidence" value="ECO:0007669"/>
    <property type="project" value="UniProtKB-KW"/>
</dbReference>
<dbReference type="SUPFAM" id="SSF51717">
    <property type="entry name" value="Dihydropteroate synthetase-like"/>
    <property type="match status" value="1"/>
</dbReference>
<dbReference type="InterPro" id="IPR045031">
    <property type="entry name" value="DHP_synth-like"/>
</dbReference>